<evidence type="ECO:0000313" key="2">
    <source>
        <dbReference type="EMBL" id="UWZ82772.1"/>
    </source>
</evidence>
<feature type="signal peptide" evidence="1">
    <location>
        <begin position="1"/>
        <end position="21"/>
    </location>
</feature>
<organism evidence="2 3">
    <name type="scientific">Occallatibacter riparius</name>
    <dbReference type="NCBI Taxonomy" id="1002689"/>
    <lineage>
        <taxon>Bacteria</taxon>
        <taxon>Pseudomonadati</taxon>
        <taxon>Acidobacteriota</taxon>
        <taxon>Terriglobia</taxon>
        <taxon>Terriglobales</taxon>
        <taxon>Acidobacteriaceae</taxon>
        <taxon>Occallatibacter</taxon>
    </lineage>
</organism>
<dbReference type="KEGG" id="orp:MOP44_19635"/>
<keyword evidence="1" id="KW-0732">Signal</keyword>
<dbReference type="GO" id="GO:0016787">
    <property type="term" value="F:hydrolase activity"/>
    <property type="evidence" value="ECO:0007669"/>
    <property type="project" value="UniProtKB-KW"/>
</dbReference>
<dbReference type="InterPro" id="IPR018550">
    <property type="entry name" value="Lipid-A_deacylase-rel"/>
</dbReference>
<gene>
    <name evidence="2" type="ORF">MOP44_19635</name>
</gene>
<dbReference type="Pfam" id="PF09411">
    <property type="entry name" value="PagL"/>
    <property type="match status" value="1"/>
</dbReference>
<evidence type="ECO:0000256" key="1">
    <source>
        <dbReference type="SAM" id="SignalP"/>
    </source>
</evidence>
<evidence type="ECO:0000313" key="3">
    <source>
        <dbReference type="Proteomes" id="UP001059380"/>
    </source>
</evidence>
<protein>
    <submittedName>
        <fullName evidence="2">Acyloxyacyl hydrolase</fullName>
    </submittedName>
</protein>
<reference evidence="2" key="1">
    <citation type="submission" date="2021-04" db="EMBL/GenBank/DDBJ databases">
        <title>Phylogenetic analysis of Acidobacteriaceae.</title>
        <authorList>
            <person name="Qiu L."/>
            <person name="Zhang Q."/>
        </authorList>
    </citation>
    <scope>NUCLEOTIDE SEQUENCE</scope>
    <source>
        <strain evidence="2">DSM 25168</strain>
    </source>
</reference>
<name>A0A9J7BIL0_9BACT</name>
<keyword evidence="3" id="KW-1185">Reference proteome</keyword>
<dbReference type="EMBL" id="CP093313">
    <property type="protein sequence ID" value="UWZ82772.1"/>
    <property type="molecule type" value="Genomic_DNA"/>
</dbReference>
<dbReference type="AlphaFoldDB" id="A0A9J7BIL0"/>
<dbReference type="Proteomes" id="UP001059380">
    <property type="component" value="Chromosome"/>
</dbReference>
<dbReference type="Gene3D" id="2.40.160.20">
    <property type="match status" value="1"/>
</dbReference>
<feature type="chain" id="PRO_5039941392" evidence="1">
    <location>
        <begin position="22"/>
        <end position="253"/>
    </location>
</feature>
<keyword evidence="2" id="KW-0378">Hydrolase</keyword>
<proteinExistence type="predicted"/>
<sequence>MGYRKVLPALVLFSAMLGVQAQSDSSHVATNSRNFAPLAALPDDSPAPHSRGARAFHWGPFVNYGNGISERSDFRFLSAGVEAGKALTPVLHAGPLSGQFELAGNIMPVWSSFTPAPHTETKTCVDQNGQTYSCQLPVGGGNYFGFSVTPVIFRWKFATPWKVVQPWFQGQGGVVYTTHKFPPDVLVVPGMSGGTSVWNFTSGAGLGTHIFVSPKRSVDVHVNAIHLSSASLGDRNPGVNAQIQVQLGYTFWR</sequence>
<accession>A0A9J7BIL0</accession>
<dbReference type="RefSeq" id="WP_260791985.1">
    <property type="nucleotide sequence ID" value="NZ_CP093313.1"/>
</dbReference>